<dbReference type="EMBL" id="OW152828">
    <property type="protein sequence ID" value="CAH2044677.1"/>
    <property type="molecule type" value="Genomic_DNA"/>
</dbReference>
<sequence>MYRCIVITAIQKTSRILKSGWKLNSLTFGPVSEVAESRYSQCLATWLQRPSYLECTFGGGGGGGGLHLA</sequence>
<reference evidence="1" key="1">
    <citation type="submission" date="2022-03" db="EMBL/GenBank/DDBJ databases">
        <authorList>
            <person name="Martin H S."/>
        </authorList>
    </citation>
    <scope>NUCLEOTIDE SEQUENCE</scope>
</reference>
<gene>
    <name evidence="1" type="ORF">IPOD504_LOCUS4733</name>
</gene>
<keyword evidence="2" id="KW-1185">Reference proteome</keyword>
<evidence type="ECO:0000313" key="1">
    <source>
        <dbReference type="EMBL" id="CAH2044677.1"/>
    </source>
</evidence>
<feature type="non-terminal residue" evidence="1">
    <location>
        <position position="69"/>
    </location>
</feature>
<dbReference type="Proteomes" id="UP000837857">
    <property type="component" value="Chromosome 16"/>
</dbReference>
<organism evidence="1 2">
    <name type="scientific">Iphiclides podalirius</name>
    <name type="common">scarce swallowtail</name>
    <dbReference type="NCBI Taxonomy" id="110791"/>
    <lineage>
        <taxon>Eukaryota</taxon>
        <taxon>Metazoa</taxon>
        <taxon>Ecdysozoa</taxon>
        <taxon>Arthropoda</taxon>
        <taxon>Hexapoda</taxon>
        <taxon>Insecta</taxon>
        <taxon>Pterygota</taxon>
        <taxon>Neoptera</taxon>
        <taxon>Endopterygota</taxon>
        <taxon>Lepidoptera</taxon>
        <taxon>Glossata</taxon>
        <taxon>Ditrysia</taxon>
        <taxon>Papilionoidea</taxon>
        <taxon>Papilionidae</taxon>
        <taxon>Papilioninae</taxon>
        <taxon>Iphiclides</taxon>
    </lineage>
</organism>
<name>A0ABN8HZD7_9NEOP</name>
<accession>A0ABN8HZD7</accession>
<proteinExistence type="predicted"/>
<evidence type="ECO:0000313" key="2">
    <source>
        <dbReference type="Proteomes" id="UP000837857"/>
    </source>
</evidence>
<protein>
    <submittedName>
        <fullName evidence="1">Uncharacterized protein</fullName>
    </submittedName>
</protein>